<comment type="subcellular location">
    <subcellularLocation>
        <location evidence="1">Nucleus</location>
    </subcellularLocation>
</comment>
<evidence type="ECO:0000313" key="13">
    <source>
        <dbReference type="Proteomes" id="UP000007305"/>
    </source>
</evidence>
<evidence type="ECO:0000313" key="12">
    <source>
        <dbReference type="EnsemblPlants" id="Zm00001eb125120_P002"/>
    </source>
</evidence>
<evidence type="ECO:0000256" key="5">
    <source>
        <dbReference type="ARBA" id="ARBA00023159"/>
    </source>
</evidence>
<evidence type="ECO:0000256" key="6">
    <source>
        <dbReference type="ARBA" id="ARBA00023163"/>
    </source>
</evidence>
<gene>
    <name evidence="12" type="primary">LOC103649824</name>
</gene>
<dbReference type="GO" id="GO:0080142">
    <property type="term" value="P:regulation of salicylic acid biosynthetic process"/>
    <property type="evidence" value="ECO:0000318"/>
    <property type="project" value="GO_Central"/>
</dbReference>
<feature type="domain" description="Calmodulin binding protein C-terminal" evidence="11">
    <location>
        <begin position="311"/>
        <end position="350"/>
    </location>
</feature>
<dbReference type="GO" id="GO:0005634">
    <property type="term" value="C:nucleus"/>
    <property type="evidence" value="ECO:0000318"/>
    <property type="project" value="GO_Central"/>
</dbReference>
<dbReference type="Gramene" id="Zm00001eb125120_T002">
    <property type="protein sequence ID" value="Zm00001eb125120_P002"/>
    <property type="gene ID" value="Zm00001eb125120"/>
</dbReference>
<dbReference type="Pfam" id="PF07887">
    <property type="entry name" value="Calmodulin_bind"/>
    <property type="match status" value="1"/>
</dbReference>
<dbReference type="InterPro" id="IPR046829">
    <property type="entry name" value="Calmod_bind_C"/>
</dbReference>
<evidence type="ECO:0000256" key="3">
    <source>
        <dbReference type="ARBA" id="ARBA00023015"/>
    </source>
</evidence>
<dbReference type="GO" id="GO:0005516">
    <property type="term" value="F:calmodulin binding"/>
    <property type="evidence" value="ECO:0007669"/>
    <property type="project" value="InterPro"/>
</dbReference>
<evidence type="ECO:0000256" key="1">
    <source>
        <dbReference type="ARBA" id="ARBA00004123"/>
    </source>
</evidence>
<name>A0A804N0C7_MAIZE</name>
<dbReference type="InterPro" id="IPR046830">
    <property type="entry name" value="Calmod_bind_M"/>
</dbReference>
<dbReference type="PANTHER" id="PTHR31713">
    <property type="entry name" value="OS02G0177800 PROTEIN"/>
    <property type="match status" value="1"/>
</dbReference>
<feature type="region of interest" description="Disordered" evidence="8">
    <location>
        <begin position="347"/>
        <end position="367"/>
    </location>
</feature>
<keyword evidence="6" id="KW-0804">Transcription</keyword>
<reference evidence="12" key="2">
    <citation type="submission" date="2019-07" db="EMBL/GenBank/DDBJ databases">
        <authorList>
            <person name="Seetharam A."/>
            <person name="Woodhouse M."/>
            <person name="Cannon E."/>
        </authorList>
    </citation>
    <scope>NUCLEOTIDE SEQUENCE [LARGE SCALE GENOMIC DNA]</scope>
    <source>
        <strain evidence="12">cv. B73</strain>
    </source>
</reference>
<evidence type="ECO:0000256" key="8">
    <source>
        <dbReference type="SAM" id="MobiDB-lite"/>
    </source>
</evidence>
<dbReference type="FunCoup" id="A0A804N0C7">
    <property type="interactions" value="53"/>
</dbReference>
<feature type="region of interest" description="Disordered" evidence="8">
    <location>
        <begin position="1"/>
        <end position="23"/>
    </location>
</feature>
<reference evidence="12" key="3">
    <citation type="submission" date="2021-05" db="UniProtKB">
        <authorList>
            <consortium name="EnsemblPlants"/>
        </authorList>
    </citation>
    <scope>IDENTIFICATION</scope>
    <source>
        <strain evidence="12">cv. B73</strain>
    </source>
</reference>
<dbReference type="GO" id="GO:0043565">
    <property type="term" value="F:sequence-specific DNA binding"/>
    <property type="evidence" value="ECO:0000318"/>
    <property type="project" value="GO_Central"/>
</dbReference>
<dbReference type="EnsemblPlants" id="Zm00001eb125120_T002">
    <property type="protein sequence ID" value="Zm00001eb125120_P002"/>
    <property type="gene ID" value="Zm00001eb125120"/>
</dbReference>
<organism evidence="12 13">
    <name type="scientific">Zea mays</name>
    <name type="common">Maize</name>
    <dbReference type="NCBI Taxonomy" id="4577"/>
    <lineage>
        <taxon>Eukaryota</taxon>
        <taxon>Viridiplantae</taxon>
        <taxon>Streptophyta</taxon>
        <taxon>Embryophyta</taxon>
        <taxon>Tracheophyta</taxon>
        <taxon>Spermatophyta</taxon>
        <taxon>Magnoliopsida</taxon>
        <taxon>Liliopsida</taxon>
        <taxon>Poales</taxon>
        <taxon>Poaceae</taxon>
        <taxon>PACMAD clade</taxon>
        <taxon>Panicoideae</taxon>
        <taxon>Andropogonodae</taxon>
        <taxon>Andropogoneae</taxon>
        <taxon>Tripsacinae</taxon>
        <taxon>Zea</taxon>
    </lineage>
</organism>
<evidence type="ECO:0000256" key="2">
    <source>
        <dbReference type="ARBA" id="ARBA00007214"/>
    </source>
</evidence>
<dbReference type="Pfam" id="PF20452">
    <property type="entry name" value="Calmod_bind_C"/>
    <property type="match status" value="1"/>
</dbReference>
<dbReference type="InterPro" id="IPR012416">
    <property type="entry name" value="CBP60"/>
</dbReference>
<evidence type="ECO:0000259" key="11">
    <source>
        <dbReference type="Pfam" id="PF20452"/>
    </source>
</evidence>
<feature type="compositionally biased region" description="Low complexity" evidence="8">
    <location>
        <begin position="476"/>
        <end position="486"/>
    </location>
</feature>
<dbReference type="Pfam" id="PF20451">
    <property type="entry name" value="Calmod_bind_M"/>
    <property type="match status" value="1"/>
</dbReference>
<dbReference type="GO" id="GO:0003700">
    <property type="term" value="F:DNA-binding transcription factor activity"/>
    <property type="evidence" value="ECO:0000318"/>
    <property type="project" value="GO_Central"/>
</dbReference>
<dbReference type="InterPro" id="IPR046831">
    <property type="entry name" value="Calmodulin_bind_N"/>
</dbReference>
<reference evidence="13" key="1">
    <citation type="submission" date="2015-12" db="EMBL/GenBank/DDBJ databases">
        <title>Update maize B73 reference genome by single molecule sequencing technologies.</title>
        <authorList>
            <consortium name="Maize Genome Sequencing Project"/>
            <person name="Ware D."/>
        </authorList>
    </citation>
    <scope>NUCLEOTIDE SEQUENCE [LARGE SCALE GENOMIC DNA]</scope>
    <source>
        <strain evidence="13">cv. B73</strain>
    </source>
</reference>
<keyword evidence="13" id="KW-1185">Reference proteome</keyword>
<keyword evidence="4" id="KW-0238">DNA-binding</keyword>
<evidence type="ECO:0000256" key="4">
    <source>
        <dbReference type="ARBA" id="ARBA00023125"/>
    </source>
</evidence>
<dbReference type="Proteomes" id="UP000007305">
    <property type="component" value="Chromosome 3"/>
</dbReference>
<evidence type="ECO:0000259" key="10">
    <source>
        <dbReference type="Pfam" id="PF20451"/>
    </source>
</evidence>
<feature type="domain" description="Calmodulin binding protein-like N-terminal" evidence="9">
    <location>
        <begin position="83"/>
        <end position="228"/>
    </location>
</feature>
<accession>A0A804N0C7</accession>
<dbReference type="InParanoid" id="A0A804N0C7"/>
<dbReference type="PANTHER" id="PTHR31713:SF42">
    <property type="entry name" value="PROTEIN SAR DEFICIENT 1"/>
    <property type="match status" value="1"/>
</dbReference>
<evidence type="ECO:0000259" key="9">
    <source>
        <dbReference type="Pfam" id="PF07887"/>
    </source>
</evidence>
<keyword evidence="5" id="KW-0010">Activator</keyword>
<protein>
    <recommendedName>
        <fullName evidence="14">Protein SAR DEFICIENT 1</fullName>
    </recommendedName>
</protein>
<dbReference type="AlphaFoldDB" id="A0A804N0C7"/>
<dbReference type="OrthoDB" id="757051at2759"/>
<evidence type="ECO:0008006" key="14">
    <source>
        <dbReference type="Google" id="ProtNLM"/>
    </source>
</evidence>
<feature type="domain" description="Calmodulin binding protein central" evidence="10">
    <location>
        <begin position="241"/>
        <end position="306"/>
    </location>
</feature>
<feature type="region of interest" description="Disordered" evidence="8">
    <location>
        <begin position="470"/>
        <end position="501"/>
    </location>
</feature>
<evidence type="ECO:0000256" key="7">
    <source>
        <dbReference type="ARBA" id="ARBA00023242"/>
    </source>
</evidence>
<keyword evidence="3" id="KW-0805">Transcription regulation</keyword>
<keyword evidence="7" id="KW-0539">Nucleus</keyword>
<sequence length="517" mass="58365">MAAKRLYNGYEQDGDQPNDKRMRRLPSFSTVIREAMMQKHMQSLFRCLEPLLRRVVKEELHAGLTLMQSPRYIERLPAERAAWRLAFRTPPQLPIFTGSKIEDEAGNPLEVILVDADTGSPAALPQALRVELVPVYGDFPQDGREDWSDDEFQRNVVKERAGKRPLLTGDVSLALRDGRATVGELQFTDNSSWVRCRKFRIAARVVPGAWDGARVQEAMTEAFIVRDHRGELYRKHYPPVLADDVWRLEKIGKEGAFHRKLRRSNVGTVQEFVRMLMVKPDELRAILGDGMTDRMWEATTNHARTCATDDKVYAHSTPHGTIYVDSVFNVVRVDIGGAEWPLHQLNRGQTVSRPPSPNRKEGAERQSSMDFACSLTRTYSVSGPGRWWCSRCCRTRTSTATASRRPNPSWSMATPPATSHCCRVSVRLPSIPLGVLPPCDSPAAVLTSCARVVRDLQTRCRRWWTHRRSGSRTPRRWTSPSTTWSPFPKPTAASATSGLAKRSTCQVNPVVPNKINK</sequence>
<comment type="similarity">
    <text evidence="2">Belongs to the plant ACBP60 protein family.</text>
</comment>
<proteinExistence type="inferred from homology"/>